<dbReference type="Proteomes" id="UP000032675">
    <property type="component" value="Unassembled WGS sequence"/>
</dbReference>
<dbReference type="EMBL" id="BANI01000024">
    <property type="protein sequence ID" value="GAN95440.1"/>
    <property type="molecule type" value="Genomic_DNA"/>
</dbReference>
<dbReference type="RefSeq" id="WP_048849946.1">
    <property type="nucleotide sequence ID" value="NZ_BANI01000024.1"/>
</dbReference>
<name>A0A0D6PXE6_KOMEU</name>
<keyword evidence="1" id="KW-1133">Transmembrane helix</keyword>
<comment type="caution">
    <text evidence="2">The sequence shown here is derived from an EMBL/GenBank/DDBJ whole genome shotgun (WGS) entry which is preliminary data.</text>
</comment>
<keyword evidence="1" id="KW-0472">Membrane</keyword>
<reference evidence="2 3" key="1">
    <citation type="submission" date="2012-11" db="EMBL/GenBank/DDBJ databases">
        <title>Whole genome sequence of Gluconacetobacter europaeus NBRC3261.</title>
        <authorList>
            <person name="Azuma Y."/>
            <person name="Higashiura N."/>
            <person name="Hirakawa H."/>
            <person name="Matsushita K."/>
        </authorList>
    </citation>
    <scope>NUCLEOTIDE SEQUENCE [LARGE SCALE GENOMIC DNA]</scope>
    <source>
        <strain evidence="2 3">NBRC 3261</strain>
    </source>
</reference>
<sequence length="169" mass="18016">MSDARAEGKKLFTDLQASLKDAQSAFTGLAAEQKQQCRTITEAAEKASRTAVEASEAFAVSRPRLMIWTALCAFLLVSSGWLAAFWVGRHDGWAAGQVTGRQEALTANAAASWANTASGKMAKQLDDLGNLQPLATCNIPGFSIQKGEKGVRWCVVAGTDGQFHGWSLP</sequence>
<evidence type="ECO:0000313" key="2">
    <source>
        <dbReference type="EMBL" id="GAN95440.1"/>
    </source>
</evidence>
<evidence type="ECO:0000256" key="1">
    <source>
        <dbReference type="SAM" id="Phobius"/>
    </source>
</evidence>
<gene>
    <name evidence="2" type="ORF">Geu3261_0024_003</name>
</gene>
<proteinExistence type="predicted"/>
<organism evidence="2 3">
    <name type="scientific">Komagataeibacter europaeus NBRC 3261</name>
    <dbReference type="NCBI Taxonomy" id="1234669"/>
    <lineage>
        <taxon>Bacteria</taxon>
        <taxon>Pseudomonadati</taxon>
        <taxon>Pseudomonadota</taxon>
        <taxon>Alphaproteobacteria</taxon>
        <taxon>Acetobacterales</taxon>
        <taxon>Acetobacteraceae</taxon>
        <taxon>Komagataeibacter</taxon>
    </lineage>
</organism>
<protein>
    <submittedName>
        <fullName evidence="2">Replication protein</fullName>
    </submittedName>
</protein>
<keyword evidence="1" id="KW-0812">Transmembrane</keyword>
<feature type="transmembrane region" description="Helical" evidence="1">
    <location>
        <begin position="65"/>
        <end position="87"/>
    </location>
</feature>
<evidence type="ECO:0000313" key="3">
    <source>
        <dbReference type="Proteomes" id="UP000032675"/>
    </source>
</evidence>
<dbReference type="AlphaFoldDB" id="A0A0D6PXE6"/>
<accession>A0A0D6PXE6</accession>